<dbReference type="SUPFAM" id="SSF49785">
    <property type="entry name" value="Galactose-binding domain-like"/>
    <property type="match status" value="1"/>
</dbReference>
<evidence type="ECO:0000259" key="7">
    <source>
        <dbReference type="Pfam" id="PF21317"/>
    </source>
</evidence>
<dbReference type="Gene3D" id="2.60.120.260">
    <property type="entry name" value="Galactose-binding domain-like"/>
    <property type="match status" value="2"/>
</dbReference>
<dbReference type="InterPro" id="IPR019801">
    <property type="entry name" value="Glyco_hydro_35_CS"/>
</dbReference>
<proteinExistence type="inferred from homology"/>
<dbReference type="SUPFAM" id="SSF51445">
    <property type="entry name" value="(Trans)glycosidases"/>
    <property type="match status" value="1"/>
</dbReference>
<sequence>MTFVKSMSLPTLYEHYTRGGIESGLSANQPFFTLNNRNITIFSGAMHYFRVPPEYWRDRLRKIRAAGLNAVETYVPWNLHEPQADRFDFGSGGSDFEKFLDIELFLKMAQEEDLFAIVRPGPYICAEWEFGGMPSWLLRNREMRLRSSDATFMFYVEKYFRTLLSILTVLQFTNGGPIIAFQIENEFGSLKMHDTRYLKGLKRIFRGYGIVELLFTSDGPSAGNLGQIPDTLFTGNFQSDPRQELRILQSYQPGKPLMVMEYWTGWFDHWGEPHNAIPDYDFVYTLGIILRFPASVNLYMFHGGTSFGFMNGANYFNRELGNAAFQPDTNSYDYDAPLSESGDYTQKYFSAKNLIRIYNKIRTRIPPMPKLKRKVAYETIEIQHQLTLLEMLEQIPYRIYADTVIPMEALPINNNSGQSYGYIVYRKENIYIPPNSILTIVGGVCDTVMVLIDGALKSKILESVKDFNGFGYWRLRDSELEINSEYLNATLDLVVENWGRVNFGAHHQFFQYKGLWQGPILLNNESVDNWVIIPLEFKTRWIKKLTNWHPLTSSIYRGPALYKTKLYLEDKPEDTYVDMRDWNKGIVIVNGFVLSRYCTLGPQQMLYLPAPFLKRGFNDILVFEHFDAFEYIKFSNKQIYQTMENKHDIFTKRISIYIED</sequence>
<evidence type="ECO:0000256" key="5">
    <source>
        <dbReference type="RuleBase" id="RU003679"/>
    </source>
</evidence>
<dbReference type="InterPro" id="IPR031330">
    <property type="entry name" value="Gly_Hdrlase_35_cat"/>
</dbReference>
<dbReference type="InterPro" id="IPR001944">
    <property type="entry name" value="Glycoside_Hdrlase_35"/>
</dbReference>
<dbReference type="Gene3D" id="3.20.20.80">
    <property type="entry name" value="Glycosidases"/>
    <property type="match status" value="1"/>
</dbReference>
<dbReference type="InterPro" id="IPR017853">
    <property type="entry name" value="GH"/>
</dbReference>
<accession>A0ABM1NGE6</accession>
<comment type="catalytic activity">
    <reaction evidence="4">
        <text>Hydrolysis of terminal non-reducing beta-D-galactose residues in beta-D-galactosides.</text>
        <dbReference type="EC" id="3.2.1.23"/>
    </reaction>
</comment>
<evidence type="ECO:0000313" key="10">
    <source>
        <dbReference type="RefSeq" id="XP_017785896.1"/>
    </source>
</evidence>
<dbReference type="InterPro" id="IPR048913">
    <property type="entry name" value="BetaGal_gal-bd"/>
</dbReference>
<evidence type="ECO:0000313" key="9">
    <source>
        <dbReference type="Proteomes" id="UP000695000"/>
    </source>
</evidence>
<evidence type="ECO:0000256" key="1">
    <source>
        <dbReference type="ARBA" id="ARBA00009809"/>
    </source>
</evidence>
<dbReference type="PRINTS" id="PR00742">
    <property type="entry name" value="GLHYDRLASE35"/>
</dbReference>
<dbReference type="PANTHER" id="PTHR23421">
    <property type="entry name" value="BETA-GALACTOSIDASE RELATED"/>
    <property type="match status" value="1"/>
</dbReference>
<dbReference type="Pfam" id="PF21467">
    <property type="entry name" value="BetaGal_gal-bd"/>
    <property type="match status" value="1"/>
</dbReference>
<evidence type="ECO:0000256" key="2">
    <source>
        <dbReference type="ARBA" id="ARBA00022801"/>
    </source>
</evidence>
<dbReference type="InterPro" id="IPR008979">
    <property type="entry name" value="Galactose-bd-like_sf"/>
</dbReference>
<dbReference type="PROSITE" id="PS01182">
    <property type="entry name" value="GLYCOSYL_HYDROL_F35"/>
    <property type="match status" value="1"/>
</dbReference>
<dbReference type="Pfam" id="PF01301">
    <property type="entry name" value="Glyco_hydro_35"/>
    <property type="match status" value="1"/>
</dbReference>
<name>A0ABM1NGE6_NICVS</name>
<feature type="domain" description="Beta-galactosidase galactose-binding" evidence="8">
    <location>
        <begin position="559"/>
        <end position="618"/>
    </location>
</feature>
<comment type="similarity">
    <text evidence="1 5">Belongs to the glycosyl hydrolase 35 family.</text>
</comment>
<dbReference type="RefSeq" id="XP_017785896.1">
    <property type="nucleotide sequence ID" value="XM_017930407.1"/>
</dbReference>
<gene>
    <name evidence="10" type="primary">LOC108569027</name>
</gene>
<dbReference type="GeneID" id="108569027"/>
<dbReference type="Pfam" id="PF21317">
    <property type="entry name" value="BetaGal_ABD_1"/>
    <property type="match status" value="1"/>
</dbReference>
<reference evidence="10" key="1">
    <citation type="submission" date="2025-08" db="UniProtKB">
        <authorList>
            <consortium name="RefSeq"/>
        </authorList>
    </citation>
    <scope>IDENTIFICATION</scope>
    <source>
        <tissue evidence="10">Whole Larva</tissue>
    </source>
</reference>
<keyword evidence="2 4" id="KW-0378">Hydrolase</keyword>
<evidence type="ECO:0000259" key="8">
    <source>
        <dbReference type="Pfam" id="PF21467"/>
    </source>
</evidence>
<evidence type="ECO:0000259" key="6">
    <source>
        <dbReference type="Pfam" id="PF01301"/>
    </source>
</evidence>
<protein>
    <recommendedName>
        <fullName evidence="4">Beta-galactosidase</fullName>
        <ecNumber evidence="4">3.2.1.23</ecNumber>
    </recommendedName>
</protein>
<dbReference type="PIRSF" id="PIRSF006336">
    <property type="entry name" value="B-gal"/>
    <property type="match status" value="1"/>
</dbReference>
<keyword evidence="9" id="KW-1185">Reference proteome</keyword>
<dbReference type="Proteomes" id="UP000695000">
    <property type="component" value="Unplaced"/>
</dbReference>
<organism evidence="9 10">
    <name type="scientific">Nicrophorus vespilloides</name>
    <name type="common">Boreal carrion beetle</name>
    <dbReference type="NCBI Taxonomy" id="110193"/>
    <lineage>
        <taxon>Eukaryota</taxon>
        <taxon>Metazoa</taxon>
        <taxon>Ecdysozoa</taxon>
        <taxon>Arthropoda</taxon>
        <taxon>Hexapoda</taxon>
        <taxon>Insecta</taxon>
        <taxon>Pterygota</taxon>
        <taxon>Neoptera</taxon>
        <taxon>Endopterygota</taxon>
        <taxon>Coleoptera</taxon>
        <taxon>Polyphaga</taxon>
        <taxon>Staphyliniformia</taxon>
        <taxon>Silphidae</taxon>
        <taxon>Nicrophorinae</taxon>
        <taxon>Nicrophorus</taxon>
    </lineage>
</organism>
<keyword evidence="3 4" id="KW-0326">Glycosidase</keyword>
<dbReference type="EC" id="3.2.1.23" evidence="4"/>
<feature type="domain" description="Glycoside hydrolase 35 catalytic" evidence="6">
    <location>
        <begin position="32"/>
        <end position="356"/>
    </location>
</feature>
<dbReference type="InterPro" id="IPR048912">
    <property type="entry name" value="BetaGal1-like_ABD1"/>
</dbReference>
<evidence type="ECO:0000256" key="3">
    <source>
        <dbReference type="ARBA" id="ARBA00023295"/>
    </source>
</evidence>
<evidence type="ECO:0000256" key="4">
    <source>
        <dbReference type="RuleBase" id="RU000675"/>
    </source>
</evidence>
<feature type="domain" description="Beta-galactosidase 1-like first all-beta" evidence="7">
    <location>
        <begin position="417"/>
        <end position="536"/>
    </location>
</feature>
<dbReference type="InterPro" id="IPR026283">
    <property type="entry name" value="B-gal_1-like"/>
</dbReference>